<dbReference type="PANTHER" id="PTHR30419:SF7">
    <property type="entry name" value="HTH-TYPE TRANSCRIPTIONAL REGULATOR TDCA"/>
    <property type="match status" value="1"/>
</dbReference>
<protein>
    <recommendedName>
        <fullName evidence="2">HTH-type transcriptional regulator CzcR</fullName>
    </recommendedName>
</protein>
<dbReference type="CDD" id="cd05466">
    <property type="entry name" value="PBP2_LTTR_substrate"/>
    <property type="match status" value="1"/>
</dbReference>
<evidence type="ECO:0000256" key="3">
    <source>
        <dbReference type="ARBA" id="ARBA00023015"/>
    </source>
</evidence>
<dbReference type="PRINTS" id="PR00039">
    <property type="entry name" value="HTHLYSR"/>
</dbReference>
<dbReference type="Pfam" id="PF03466">
    <property type="entry name" value="LysR_substrate"/>
    <property type="match status" value="1"/>
</dbReference>
<organism evidence="7 8">
    <name type="scientific">Bacillus thuringiensis serovar toumanoffi</name>
    <dbReference type="NCBI Taxonomy" id="180862"/>
    <lineage>
        <taxon>Bacteria</taxon>
        <taxon>Bacillati</taxon>
        <taxon>Bacillota</taxon>
        <taxon>Bacilli</taxon>
        <taxon>Bacillales</taxon>
        <taxon>Bacillaceae</taxon>
        <taxon>Bacillus</taxon>
        <taxon>Bacillus cereus group</taxon>
    </lineage>
</organism>
<sequence>MNLFDFQVFKCVAHFQSISLAAKKLHMTQPAITHIINKLEKKYSLTLFDRSRQGTILTDNGIKILTCVNQLLMDYENLEHTAVALKNKNTYRIVLATYPSVTLHCLSECLKSETFDQNQYVLAIREGGYQEVVEWLATGEADFSISVKEDLIPGFRYQLISNDPYVVVSPASIPANLTMADLKNYPFIMPLSGCKEVLEPYLTANNISINKVMESETISSTLAFIVQFNGITIVPLSSLHKQITNNFNVQPLKINIKRQLIMQWPPEKENDNLFITFIENLLIQLQKRAKEMHVHIKQEVD</sequence>
<evidence type="ECO:0000313" key="7">
    <source>
        <dbReference type="EMBL" id="MDW9213674.1"/>
    </source>
</evidence>
<reference evidence="7 8" key="1">
    <citation type="submission" date="2023-10" db="EMBL/GenBank/DDBJ databases">
        <title>Draft Genome Sequence of Bacillus thuringiensis serovar. toumanoffi 4059: Identification of a Novel Cry Protein Candidate.</title>
        <authorList>
            <person name="Murdoch R.W."/>
            <person name="Gemler B."/>
            <person name="Heater B.S."/>
        </authorList>
    </citation>
    <scope>NUCLEOTIDE SEQUENCE [LARGE SCALE GENOMIC DNA]</scope>
    <source>
        <strain evidence="7 8">4059</strain>
    </source>
</reference>
<comment type="similarity">
    <text evidence="1">Belongs to the LysR transcriptional regulatory family.</text>
</comment>
<evidence type="ECO:0000259" key="6">
    <source>
        <dbReference type="PROSITE" id="PS50931"/>
    </source>
</evidence>
<dbReference type="PROSITE" id="PS50931">
    <property type="entry name" value="HTH_LYSR"/>
    <property type="match status" value="1"/>
</dbReference>
<dbReference type="PANTHER" id="PTHR30419">
    <property type="entry name" value="HTH-TYPE TRANSCRIPTIONAL REGULATOR YBHD"/>
    <property type="match status" value="1"/>
</dbReference>
<dbReference type="EMBL" id="JAWQCK010000009">
    <property type="protein sequence ID" value="MDW9213674.1"/>
    <property type="molecule type" value="Genomic_DNA"/>
</dbReference>
<accession>A0ABD5I9A7</accession>
<dbReference type="InterPro" id="IPR005119">
    <property type="entry name" value="LysR_subst-bd"/>
</dbReference>
<dbReference type="RefSeq" id="WP_001047869.1">
    <property type="nucleotide sequence ID" value="NZ_JAWQCK010000009.1"/>
</dbReference>
<dbReference type="SUPFAM" id="SSF53850">
    <property type="entry name" value="Periplasmic binding protein-like II"/>
    <property type="match status" value="1"/>
</dbReference>
<comment type="caution">
    <text evidence="7">The sequence shown here is derived from an EMBL/GenBank/DDBJ whole genome shotgun (WGS) entry which is preliminary data.</text>
</comment>
<dbReference type="InterPro" id="IPR050950">
    <property type="entry name" value="HTH-type_LysR_regulators"/>
</dbReference>
<keyword evidence="4" id="KW-0238">DNA-binding</keyword>
<feature type="domain" description="HTH lysR-type" evidence="6">
    <location>
        <begin position="1"/>
        <end position="58"/>
    </location>
</feature>
<dbReference type="InterPro" id="IPR036390">
    <property type="entry name" value="WH_DNA-bd_sf"/>
</dbReference>
<proteinExistence type="inferred from homology"/>
<evidence type="ECO:0000256" key="4">
    <source>
        <dbReference type="ARBA" id="ARBA00023125"/>
    </source>
</evidence>
<evidence type="ECO:0000256" key="5">
    <source>
        <dbReference type="ARBA" id="ARBA00023163"/>
    </source>
</evidence>
<evidence type="ECO:0000256" key="1">
    <source>
        <dbReference type="ARBA" id="ARBA00009437"/>
    </source>
</evidence>
<keyword evidence="5" id="KW-0804">Transcription</keyword>
<evidence type="ECO:0000256" key="2">
    <source>
        <dbReference type="ARBA" id="ARBA00018718"/>
    </source>
</evidence>
<name>A0ABD5I9A7_BACTU</name>
<dbReference type="Proteomes" id="UP001272716">
    <property type="component" value="Unassembled WGS sequence"/>
</dbReference>
<dbReference type="Pfam" id="PF00126">
    <property type="entry name" value="HTH_1"/>
    <property type="match status" value="1"/>
</dbReference>
<dbReference type="InterPro" id="IPR000847">
    <property type="entry name" value="LysR_HTH_N"/>
</dbReference>
<dbReference type="SUPFAM" id="SSF46785">
    <property type="entry name" value="Winged helix' DNA-binding domain"/>
    <property type="match status" value="1"/>
</dbReference>
<dbReference type="AlphaFoldDB" id="A0ABD5I9A7"/>
<gene>
    <name evidence="7" type="ORF">BTTOUR_33555</name>
</gene>
<dbReference type="GO" id="GO:0003677">
    <property type="term" value="F:DNA binding"/>
    <property type="evidence" value="ECO:0007669"/>
    <property type="project" value="UniProtKB-KW"/>
</dbReference>
<dbReference type="InterPro" id="IPR036388">
    <property type="entry name" value="WH-like_DNA-bd_sf"/>
</dbReference>
<keyword evidence="3" id="KW-0805">Transcription regulation</keyword>
<dbReference type="Gene3D" id="3.40.190.290">
    <property type="match status" value="1"/>
</dbReference>
<dbReference type="Gene3D" id="1.10.10.10">
    <property type="entry name" value="Winged helix-like DNA-binding domain superfamily/Winged helix DNA-binding domain"/>
    <property type="match status" value="1"/>
</dbReference>
<evidence type="ECO:0000313" key="8">
    <source>
        <dbReference type="Proteomes" id="UP001272716"/>
    </source>
</evidence>